<name>A0A812U0Y7_9DINO</name>
<evidence type="ECO:0000313" key="2">
    <source>
        <dbReference type="Proteomes" id="UP000604046"/>
    </source>
</evidence>
<accession>A0A812U0Y7</accession>
<organism evidence="1 2">
    <name type="scientific">Symbiodinium natans</name>
    <dbReference type="NCBI Taxonomy" id="878477"/>
    <lineage>
        <taxon>Eukaryota</taxon>
        <taxon>Sar</taxon>
        <taxon>Alveolata</taxon>
        <taxon>Dinophyceae</taxon>
        <taxon>Suessiales</taxon>
        <taxon>Symbiodiniaceae</taxon>
        <taxon>Symbiodinium</taxon>
    </lineage>
</organism>
<reference evidence="1" key="1">
    <citation type="submission" date="2021-02" db="EMBL/GenBank/DDBJ databases">
        <authorList>
            <person name="Dougan E. K."/>
            <person name="Rhodes N."/>
            <person name="Thang M."/>
            <person name="Chan C."/>
        </authorList>
    </citation>
    <scope>NUCLEOTIDE SEQUENCE</scope>
</reference>
<dbReference type="EMBL" id="CAJNDS010002663">
    <property type="protein sequence ID" value="CAE7559589.1"/>
    <property type="molecule type" value="Genomic_DNA"/>
</dbReference>
<proteinExistence type="predicted"/>
<evidence type="ECO:0000313" key="1">
    <source>
        <dbReference type="EMBL" id="CAE7559589.1"/>
    </source>
</evidence>
<protein>
    <submittedName>
        <fullName evidence="1">Uncharacterized protein</fullName>
    </submittedName>
</protein>
<keyword evidence="2" id="KW-1185">Reference proteome</keyword>
<dbReference type="Proteomes" id="UP000604046">
    <property type="component" value="Unassembled WGS sequence"/>
</dbReference>
<gene>
    <name evidence="1" type="ORF">SNAT2548_LOCUS31530</name>
</gene>
<dbReference type="OrthoDB" id="444769at2759"/>
<dbReference type="AlphaFoldDB" id="A0A812U0Y7"/>
<sequence length="285" mass="30658">MTLLGNVVANDVLISSVLSVLTGPDLARLEMVSASILAELTALHHWVKYFQRMSHVRLAGGCLMVLSECGPQRSGIKALLCKLASMATSGEDDASLPEHVAPVVLGSLSDAQKLEKKLLAAEQKARLARNDGLATTGALIRCFQFTDGSVSTPISFHLNSQRYMLQLGWTTSDDVVLKVAVDPPSDPDLETQPLLSISISTIGAGPCFASRDSIVTPDERWCSINGICTLLSSHELMNSLIAGLWCVVCISHHPDDAPQPRSRRATNMLESLSLQPLEADLAFEL</sequence>
<comment type="caution">
    <text evidence="1">The sequence shown here is derived from an EMBL/GenBank/DDBJ whole genome shotgun (WGS) entry which is preliminary data.</text>
</comment>